<accession>A0AAE1WQ40</accession>
<gene>
    <name evidence="1" type="ORF">Sango_1589200</name>
</gene>
<dbReference type="EMBL" id="JACGWL010000008">
    <property type="protein sequence ID" value="KAK4397526.1"/>
    <property type="molecule type" value="Genomic_DNA"/>
</dbReference>
<protein>
    <recommendedName>
        <fullName evidence="3">Retrotransposon gag domain-containing protein</fullName>
    </recommendedName>
</protein>
<reference evidence="1" key="1">
    <citation type="submission" date="2020-06" db="EMBL/GenBank/DDBJ databases">
        <authorList>
            <person name="Li T."/>
            <person name="Hu X."/>
            <person name="Zhang T."/>
            <person name="Song X."/>
            <person name="Zhang H."/>
            <person name="Dai N."/>
            <person name="Sheng W."/>
            <person name="Hou X."/>
            <person name="Wei L."/>
        </authorList>
    </citation>
    <scope>NUCLEOTIDE SEQUENCE</scope>
    <source>
        <strain evidence="1">K16</strain>
        <tissue evidence="1">Leaf</tissue>
    </source>
</reference>
<name>A0AAE1WQ40_9LAMI</name>
<dbReference type="PANTHER" id="PTHR33437">
    <property type="entry name" value="OS06G0361200 PROTEIN"/>
    <property type="match status" value="1"/>
</dbReference>
<sequence length="255" mass="28607">MAPKRIQVVINEKNVINSSAAGQSTTVGNIINTTPSNGLNSASPTKINSKSTPFATLPAMKPYSKRLGTLRMPIGYQPPKLQQFDGNGNPKQHTVHFIETCNNAGTDSDLLVKQFVWSLKGNTFDCTRCTVSMIELTNTKQWKDEPVVDYINRWHSLSLNCKDRLSEASTIEMCIQGMHWGLLYILQGIKSRNFEDLATHAHDMELNLANHNIAFSIDNQRKDKKNLKRSEKFTKPNIKESMTIKTAPIKISSND</sequence>
<dbReference type="Proteomes" id="UP001289374">
    <property type="component" value="Unassembled WGS sequence"/>
</dbReference>
<reference evidence="1" key="2">
    <citation type="journal article" date="2024" name="Plant">
        <title>Genomic evolution and insights into agronomic trait innovations of Sesamum species.</title>
        <authorList>
            <person name="Miao H."/>
            <person name="Wang L."/>
            <person name="Qu L."/>
            <person name="Liu H."/>
            <person name="Sun Y."/>
            <person name="Le M."/>
            <person name="Wang Q."/>
            <person name="Wei S."/>
            <person name="Zheng Y."/>
            <person name="Lin W."/>
            <person name="Duan Y."/>
            <person name="Cao H."/>
            <person name="Xiong S."/>
            <person name="Wang X."/>
            <person name="Wei L."/>
            <person name="Li C."/>
            <person name="Ma Q."/>
            <person name="Ju M."/>
            <person name="Zhao R."/>
            <person name="Li G."/>
            <person name="Mu C."/>
            <person name="Tian Q."/>
            <person name="Mei H."/>
            <person name="Zhang T."/>
            <person name="Gao T."/>
            <person name="Zhang H."/>
        </authorList>
    </citation>
    <scope>NUCLEOTIDE SEQUENCE</scope>
    <source>
        <strain evidence="1">K16</strain>
    </source>
</reference>
<dbReference type="PANTHER" id="PTHR33437:SF2">
    <property type="entry name" value="OS06G0361200 PROTEIN"/>
    <property type="match status" value="1"/>
</dbReference>
<proteinExistence type="predicted"/>
<dbReference type="AlphaFoldDB" id="A0AAE1WQ40"/>
<evidence type="ECO:0000313" key="2">
    <source>
        <dbReference type="Proteomes" id="UP001289374"/>
    </source>
</evidence>
<keyword evidence="2" id="KW-1185">Reference proteome</keyword>
<organism evidence="1 2">
    <name type="scientific">Sesamum angolense</name>
    <dbReference type="NCBI Taxonomy" id="2727404"/>
    <lineage>
        <taxon>Eukaryota</taxon>
        <taxon>Viridiplantae</taxon>
        <taxon>Streptophyta</taxon>
        <taxon>Embryophyta</taxon>
        <taxon>Tracheophyta</taxon>
        <taxon>Spermatophyta</taxon>
        <taxon>Magnoliopsida</taxon>
        <taxon>eudicotyledons</taxon>
        <taxon>Gunneridae</taxon>
        <taxon>Pentapetalae</taxon>
        <taxon>asterids</taxon>
        <taxon>lamiids</taxon>
        <taxon>Lamiales</taxon>
        <taxon>Pedaliaceae</taxon>
        <taxon>Sesamum</taxon>
    </lineage>
</organism>
<comment type="caution">
    <text evidence="1">The sequence shown here is derived from an EMBL/GenBank/DDBJ whole genome shotgun (WGS) entry which is preliminary data.</text>
</comment>
<evidence type="ECO:0000313" key="1">
    <source>
        <dbReference type="EMBL" id="KAK4397526.1"/>
    </source>
</evidence>
<evidence type="ECO:0008006" key="3">
    <source>
        <dbReference type="Google" id="ProtNLM"/>
    </source>
</evidence>